<feature type="region of interest" description="Disordered" evidence="1">
    <location>
        <begin position="1"/>
        <end position="59"/>
    </location>
</feature>
<evidence type="ECO:0000313" key="3">
    <source>
        <dbReference type="Proteomes" id="UP001501638"/>
    </source>
</evidence>
<dbReference type="Proteomes" id="UP001501638">
    <property type="component" value="Unassembled WGS sequence"/>
</dbReference>
<name>A0ABN3JIF2_9ACTN</name>
<organism evidence="2 3">
    <name type="scientific">Streptomyces macrosporus</name>
    <dbReference type="NCBI Taxonomy" id="44032"/>
    <lineage>
        <taxon>Bacteria</taxon>
        <taxon>Bacillati</taxon>
        <taxon>Actinomycetota</taxon>
        <taxon>Actinomycetes</taxon>
        <taxon>Kitasatosporales</taxon>
        <taxon>Streptomycetaceae</taxon>
        <taxon>Streptomyces</taxon>
    </lineage>
</organism>
<proteinExistence type="predicted"/>
<reference evidence="2 3" key="1">
    <citation type="journal article" date="2019" name="Int. J. Syst. Evol. Microbiol.">
        <title>The Global Catalogue of Microorganisms (GCM) 10K type strain sequencing project: providing services to taxonomists for standard genome sequencing and annotation.</title>
        <authorList>
            <consortium name="The Broad Institute Genomics Platform"/>
            <consortium name="The Broad Institute Genome Sequencing Center for Infectious Disease"/>
            <person name="Wu L."/>
            <person name="Ma J."/>
        </authorList>
    </citation>
    <scope>NUCLEOTIDE SEQUENCE [LARGE SCALE GENOMIC DNA]</scope>
    <source>
        <strain evidence="2 3">JCM 6305</strain>
    </source>
</reference>
<protein>
    <submittedName>
        <fullName evidence="2">Uncharacterized protein</fullName>
    </submittedName>
</protein>
<feature type="compositionally biased region" description="Basic and acidic residues" evidence="1">
    <location>
        <begin position="1"/>
        <end position="41"/>
    </location>
</feature>
<keyword evidence="3" id="KW-1185">Reference proteome</keyword>
<evidence type="ECO:0000313" key="2">
    <source>
        <dbReference type="EMBL" id="GAA2429630.1"/>
    </source>
</evidence>
<comment type="caution">
    <text evidence="2">The sequence shown here is derived from an EMBL/GenBank/DDBJ whole genome shotgun (WGS) entry which is preliminary data.</text>
</comment>
<sequence length="102" mass="12461">MPEPRDQHDDKPDSRRASIRQDQRKRQPRRQRQESPQRYDESGEAGNDADAETVESDMDRRRRRAVFLRELNEAKALRERVQPRRARAARMRQAMRMRTFRW</sequence>
<feature type="compositionally biased region" description="Acidic residues" evidence="1">
    <location>
        <begin position="47"/>
        <end position="56"/>
    </location>
</feature>
<evidence type="ECO:0000256" key="1">
    <source>
        <dbReference type="SAM" id="MobiDB-lite"/>
    </source>
</evidence>
<accession>A0ABN3JIF2</accession>
<dbReference type="EMBL" id="BAAASZ010000008">
    <property type="protein sequence ID" value="GAA2429630.1"/>
    <property type="molecule type" value="Genomic_DNA"/>
</dbReference>
<dbReference type="RefSeq" id="WP_425583548.1">
    <property type="nucleotide sequence ID" value="NZ_BAAASZ010000008.1"/>
</dbReference>
<gene>
    <name evidence="2" type="ORF">GCM10010405_10460</name>
</gene>